<name>D2UZW9_NAEGR</name>
<evidence type="ECO:0000313" key="3">
    <source>
        <dbReference type="Proteomes" id="UP000006671"/>
    </source>
</evidence>
<sequence>MSQRPKIDALKQLFRKLCYKINDTTLLVKFDTYENIKIGKSEEQLKELDIFGLYKTKTMKRNSTMMEASDHQQKTTPEVESTLPEPSPKKSKLIEEAIPHTSIELSSDQRKDILKLKKLIEKASNQKSINIQSILSILNSALCLKQMEMIFEELSIDNLNDGLLFHIIQGLFSKSGLTTNNNHIDTCDQCSSIIQHLIQPKLINMKQKASRHLFSSIQQVCCNQKFSNMIIELIILNLLREKSLSVDQIEIITRILDKIIDVEGKGYLFKLIIENISNKQIKWNEETTINILNRVMETKNLISKIDINLLEQLITEFEEIIPQYSKSLKFALLVSNFLTIVGQTHIIKSHYPSIKDIIGQLDNKMKENIEKKFENFQTK</sequence>
<dbReference type="GeneID" id="8862987"/>
<feature type="region of interest" description="Disordered" evidence="1">
    <location>
        <begin position="64"/>
        <end position="90"/>
    </location>
</feature>
<dbReference type="Gene3D" id="1.25.40.480">
    <property type="match status" value="1"/>
</dbReference>
<dbReference type="PANTHER" id="PTHR32094:SF5">
    <property type="entry name" value="FANCONI ANEMIA GROUP E PROTEIN"/>
    <property type="match status" value="1"/>
</dbReference>
<dbReference type="Proteomes" id="UP000006671">
    <property type="component" value="Unassembled WGS sequence"/>
</dbReference>
<dbReference type="GO" id="GO:0043240">
    <property type="term" value="C:Fanconi anaemia nuclear complex"/>
    <property type="evidence" value="ECO:0007669"/>
    <property type="project" value="InterPro"/>
</dbReference>
<dbReference type="InParanoid" id="D2UZW9"/>
<gene>
    <name evidence="2" type="ORF">NAEGRDRAFT_62090</name>
</gene>
<dbReference type="EMBL" id="GG738846">
    <property type="protein sequence ID" value="EFC50006.1"/>
    <property type="molecule type" value="Genomic_DNA"/>
</dbReference>
<dbReference type="RefSeq" id="XP_002682750.1">
    <property type="nucleotide sequence ID" value="XM_002682704.1"/>
</dbReference>
<evidence type="ECO:0000313" key="2">
    <source>
        <dbReference type="EMBL" id="EFC50006.1"/>
    </source>
</evidence>
<dbReference type="OrthoDB" id="2449818at2759"/>
<proteinExistence type="predicted"/>
<accession>D2UZW9</accession>
<dbReference type="OMA" id="QKASRHL"/>
<keyword evidence="3" id="KW-1185">Reference proteome</keyword>
<evidence type="ECO:0000256" key="1">
    <source>
        <dbReference type="SAM" id="MobiDB-lite"/>
    </source>
</evidence>
<dbReference type="KEGG" id="ngr:NAEGRDRAFT_62090"/>
<dbReference type="InterPro" id="IPR039685">
    <property type="entry name" value="FANCE"/>
</dbReference>
<protein>
    <submittedName>
        <fullName evidence="2">Predicted protein</fullName>
    </submittedName>
</protein>
<dbReference type="VEuPathDB" id="AmoebaDB:NAEGRDRAFT_62090"/>
<dbReference type="AlphaFoldDB" id="D2UZW9"/>
<dbReference type="STRING" id="5762.D2UZW9"/>
<reference evidence="2 3" key="1">
    <citation type="journal article" date="2010" name="Cell">
        <title>The genome of Naegleria gruberi illuminates early eukaryotic versatility.</title>
        <authorList>
            <person name="Fritz-Laylin L.K."/>
            <person name="Prochnik S.E."/>
            <person name="Ginger M.L."/>
            <person name="Dacks J.B."/>
            <person name="Carpenter M.L."/>
            <person name="Field M.C."/>
            <person name="Kuo A."/>
            <person name="Paredez A."/>
            <person name="Chapman J."/>
            <person name="Pham J."/>
            <person name="Shu S."/>
            <person name="Neupane R."/>
            <person name="Cipriano M."/>
            <person name="Mancuso J."/>
            <person name="Tu H."/>
            <person name="Salamov A."/>
            <person name="Lindquist E."/>
            <person name="Shapiro H."/>
            <person name="Lucas S."/>
            <person name="Grigoriev I.V."/>
            <person name="Cande W.Z."/>
            <person name="Fulton C."/>
            <person name="Rokhsar D.S."/>
            <person name="Dawson S.C."/>
        </authorList>
    </citation>
    <scope>NUCLEOTIDE SEQUENCE [LARGE SCALE GENOMIC DNA]</scope>
    <source>
        <strain evidence="2 3">NEG-M</strain>
    </source>
</reference>
<dbReference type="GO" id="GO:0036297">
    <property type="term" value="P:interstrand cross-link repair"/>
    <property type="evidence" value="ECO:0007669"/>
    <property type="project" value="InterPro"/>
</dbReference>
<organism evidence="3">
    <name type="scientific">Naegleria gruberi</name>
    <name type="common">Amoeba</name>
    <dbReference type="NCBI Taxonomy" id="5762"/>
    <lineage>
        <taxon>Eukaryota</taxon>
        <taxon>Discoba</taxon>
        <taxon>Heterolobosea</taxon>
        <taxon>Tetramitia</taxon>
        <taxon>Eutetramitia</taxon>
        <taxon>Vahlkampfiidae</taxon>
        <taxon>Naegleria</taxon>
    </lineage>
</organism>
<dbReference type="PANTHER" id="PTHR32094">
    <property type="entry name" value="FANCONI ANEMIA GROUP E PROTEIN"/>
    <property type="match status" value="1"/>
</dbReference>